<dbReference type="EMBL" id="SRLO01001877">
    <property type="protein sequence ID" value="TNN34864.1"/>
    <property type="molecule type" value="Genomic_DNA"/>
</dbReference>
<evidence type="ECO:0000256" key="1">
    <source>
        <dbReference type="SAM" id="MobiDB-lite"/>
    </source>
</evidence>
<feature type="compositionally biased region" description="Basic and acidic residues" evidence="1">
    <location>
        <begin position="33"/>
        <end position="53"/>
    </location>
</feature>
<gene>
    <name evidence="2" type="ORF">EYF80_054970</name>
</gene>
<accession>A0A4Z2F2F5</accession>
<dbReference type="Proteomes" id="UP000314294">
    <property type="component" value="Unassembled WGS sequence"/>
</dbReference>
<evidence type="ECO:0000313" key="3">
    <source>
        <dbReference type="Proteomes" id="UP000314294"/>
    </source>
</evidence>
<name>A0A4Z2F2F5_9TELE</name>
<proteinExistence type="predicted"/>
<dbReference type="AlphaFoldDB" id="A0A4Z2F2F5"/>
<reference evidence="2 3" key="1">
    <citation type="submission" date="2019-03" db="EMBL/GenBank/DDBJ databases">
        <title>First draft genome of Liparis tanakae, snailfish: a comprehensive survey of snailfish specific genes.</title>
        <authorList>
            <person name="Kim W."/>
            <person name="Song I."/>
            <person name="Jeong J.-H."/>
            <person name="Kim D."/>
            <person name="Kim S."/>
            <person name="Ryu S."/>
            <person name="Song J.Y."/>
            <person name="Lee S.K."/>
        </authorList>
    </citation>
    <scope>NUCLEOTIDE SEQUENCE [LARGE SCALE GENOMIC DNA]</scope>
    <source>
        <tissue evidence="2">Muscle</tissue>
    </source>
</reference>
<protein>
    <submittedName>
        <fullName evidence="2">Uncharacterized protein</fullName>
    </submittedName>
</protein>
<organism evidence="2 3">
    <name type="scientific">Liparis tanakae</name>
    <name type="common">Tanaka's snailfish</name>
    <dbReference type="NCBI Taxonomy" id="230148"/>
    <lineage>
        <taxon>Eukaryota</taxon>
        <taxon>Metazoa</taxon>
        <taxon>Chordata</taxon>
        <taxon>Craniata</taxon>
        <taxon>Vertebrata</taxon>
        <taxon>Euteleostomi</taxon>
        <taxon>Actinopterygii</taxon>
        <taxon>Neopterygii</taxon>
        <taxon>Teleostei</taxon>
        <taxon>Neoteleostei</taxon>
        <taxon>Acanthomorphata</taxon>
        <taxon>Eupercaria</taxon>
        <taxon>Perciformes</taxon>
        <taxon>Cottioidei</taxon>
        <taxon>Cottales</taxon>
        <taxon>Liparidae</taxon>
        <taxon>Liparis</taxon>
    </lineage>
</organism>
<comment type="caution">
    <text evidence="2">The sequence shown here is derived from an EMBL/GenBank/DDBJ whole genome shotgun (WGS) entry which is preliminary data.</text>
</comment>
<sequence>MEDGGWRVEDGKGGKKRRWWRMEGGGWKMEGGGWERNRLKTKEEEERVRERPELLPGNLSPPSINPTVFLRHRAALRMKCSIGYSISSESPGGLEVFRDGK</sequence>
<keyword evidence="3" id="KW-1185">Reference proteome</keyword>
<feature type="region of interest" description="Disordered" evidence="1">
    <location>
        <begin position="31"/>
        <end position="63"/>
    </location>
</feature>
<evidence type="ECO:0000313" key="2">
    <source>
        <dbReference type="EMBL" id="TNN34864.1"/>
    </source>
</evidence>